<keyword evidence="2" id="KW-0413">Isomerase</keyword>
<evidence type="ECO:0000313" key="3">
    <source>
        <dbReference type="Proteomes" id="UP000199137"/>
    </source>
</evidence>
<dbReference type="AlphaFoldDB" id="A0A1I5ZXU8"/>
<dbReference type="Proteomes" id="UP000199137">
    <property type="component" value="Unassembled WGS sequence"/>
</dbReference>
<accession>A0A1I5ZXU8</accession>
<dbReference type="Gene3D" id="3.40.30.10">
    <property type="entry name" value="Glutaredoxin"/>
    <property type="match status" value="1"/>
</dbReference>
<gene>
    <name evidence="2" type="ORF">SAMN05421854_116188</name>
</gene>
<evidence type="ECO:0000259" key="1">
    <source>
        <dbReference type="Pfam" id="PF01323"/>
    </source>
</evidence>
<name>A0A1I5ZXU8_9PSEU</name>
<dbReference type="InterPro" id="IPR036249">
    <property type="entry name" value="Thioredoxin-like_sf"/>
</dbReference>
<proteinExistence type="predicted"/>
<reference evidence="2 3" key="1">
    <citation type="submission" date="2016-10" db="EMBL/GenBank/DDBJ databases">
        <authorList>
            <person name="de Groot N.N."/>
        </authorList>
    </citation>
    <scope>NUCLEOTIDE SEQUENCE [LARGE SCALE GENOMIC DNA]</scope>
    <source>
        <strain evidence="2 3">DSM 44637</strain>
    </source>
</reference>
<evidence type="ECO:0000313" key="2">
    <source>
        <dbReference type="EMBL" id="SFQ61220.1"/>
    </source>
</evidence>
<dbReference type="SUPFAM" id="SSF52833">
    <property type="entry name" value="Thioredoxin-like"/>
    <property type="match status" value="1"/>
</dbReference>
<dbReference type="PANTHER" id="PTHR13887:SF41">
    <property type="entry name" value="THIOREDOXIN SUPERFAMILY PROTEIN"/>
    <property type="match status" value="1"/>
</dbReference>
<dbReference type="GO" id="GO:0016853">
    <property type="term" value="F:isomerase activity"/>
    <property type="evidence" value="ECO:0007669"/>
    <property type="project" value="UniProtKB-KW"/>
</dbReference>
<organism evidence="2 3">
    <name type="scientific">Amycolatopsis rubida</name>
    <dbReference type="NCBI Taxonomy" id="112413"/>
    <lineage>
        <taxon>Bacteria</taxon>
        <taxon>Bacillati</taxon>
        <taxon>Actinomycetota</taxon>
        <taxon>Actinomycetes</taxon>
        <taxon>Pseudonocardiales</taxon>
        <taxon>Pseudonocardiaceae</taxon>
        <taxon>Amycolatopsis</taxon>
    </lineage>
</organism>
<dbReference type="InterPro" id="IPR001853">
    <property type="entry name" value="DSBA-like_thioredoxin_dom"/>
</dbReference>
<dbReference type="CDD" id="cd03024">
    <property type="entry name" value="DsbA_FrnE"/>
    <property type="match status" value="1"/>
</dbReference>
<dbReference type="EMBL" id="FOWC01000016">
    <property type="protein sequence ID" value="SFQ61220.1"/>
    <property type="molecule type" value="Genomic_DNA"/>
</dbReference>
<sequence length="216" mass="23277">MALYAGGMQVEIWSDVVCPWCYLGKARFEKALAGFEHRDEVTVTYRSFELDPGRAGTEPLLDMLTAKYGPRAAGMEQRVAGLAAAEGLGYRTDREIGNTFDAHRLLHLAREKGLENEMVSALFRANFAEARPVFTSDGLAEVAEEAGLPRGEAEAVLADPSRYAEAVRAEEREAAELGAGGVPFFVLGRRFGVSGGQSAEVFAQALEKAWEASAGS</sequence>
<dbReference type="STRING" id="112413.SAMN05421854_116188"/>
<dbReference type="PANTHER" id="PTHR13887">
    <property type="entry name" value="GLUTATHIONE S-TRANSFERASE KAPPA"/>
    <property type="match status" value="1"/>
</dbReference>
<dbReference type="GO" id="GO:0016491">
    <property type="term" value="F:oxidoreductase activity"/>
    <property type="evidence" value="ECO:0007669"/>
    <property type="project" value="InterPro"/>
</dbReference>
<feature type="domain" description="DSBA-like thioredoxin" evidence="1">
    <location>
        <begin position="9"/>
        <end position="206"/>
    </location>
</feature>
<dbReference type="Pfam" id="PF01323">
    <property type="entry name" value="DSBA"/>
    <property type="match status" value="1"/>
</dbReference>
<protein>
    <submittedName>
        <fullName evidence="2">Predicted dithiol-disulfide isomerase, DsbA family</fullName>
    </submittedName>
</protein>